<evidence type="ECO:0000256" key="8">
    <source>
        <dbReference type="PROSITE-ProRule" id="PRU01026"/>
    </source>
</evidence>
<dbReference type="SUPFAM" id="SSF53335">
    <property type="entry name" value="S-adenosyl-L-methionine-dependent methyltransferases"/>
    <property type="match status" value="1"/>
</dbReference>
<dbReference type="SMART" id="SM00650">
    <property type="entry name" value="rADc"/>
    <property type="match status" value="1"/>
</dbReference>
<comment type="catalytic activity">
    <reaction evidence="7">
        <text>adenosine(1518)/adenosine(1519) in 16S rRNA + 4 S-adenosyl-L-methionine = N(6)-dimethyladenosine(1518)/N(6)-dimethyladenosine(1519) in 16S rRNA + 4 S-adenosyl-L-homocysteine + 4 H(+)</text>
        <dbReference type="Rhea" id="RHEA:19609"/>
        <dbReference type="Rhea" id="RHEA-COMP:10232"/>
        <dbReference type="Rhea" id="RHEA-COMP:10233"/>
        <dbReference type="ChEBI" id="CHEBI:15378"/>
        <dbReference type="ChEBI" id="CHEBI:57856"/>
        <dbReference type="ChEBI" id="CHEBI:59789"/>
        <dbReference type="ChEBI" id="CHEBI:74411"/>
        <dbReference type="ChEBI" id="CHEBI:74493"/>
        <dbReference type="EC" id="2.1.1.182"/>
    </reaction>
</comment>
<dbReference type="CDD" id="cd02440">
    <property type="entry name" value="AdoMet_MTases"/>
    <property type="match status" value="1"/>
</dbReference>
<dbReference type="Gene3D" id="3.40.50.150">
    <property type="entry name" value="Vaccinia Virus protein VP39"/>
    <property type="match status" value="1"/>
</dbReference>
<feature type="binding site" evidence="7 8">
    <location>
        <position position="26"/>
    </location>
    <ligand>
        <name>S-adenosyl-L-methionine</name>
        <dbReference type="ChEBI" id="CHEBI:59789"/>
    </ligand>
</feature>
<name>A0A317ZDG9_9BACT</name>
<dbReference type="GO" id="GO:0003723">
    <property type="term" value="F:RNA binding"/>
    <property type="evidence" value="ECO:0007669"/>
    <property type="project" value="UniProtKB-UniRule"/>
</dbReference>
<feature type="binding site" evidence="7 8">
    <location>
        <position position="100"/>
    </location>
    <ligand>
        <name>S-adenosyl-L-methionine</name>
        <dbReference type="ChEBI" id="CHEBI:59789"/>
    </ligand>
</feature>
<keyword evidence="3 7" id="KW-0489">Methyltransferase</keyword>
<keyword evidence="2 7" id="KW-0698">rRNA processing</keyword>
<dbReference type="OrthoDB" id="9814755at2"/>
<dbReference type="InParanoid" id="A0A317ZDG9"/>
<keyword evidence="1 7" id="KW-0963">Cytoplasm</keyword>
<comment type="caution">
    <text evidence="10">The sequence shown here is derived from an EMBL/GenBank/DDBJ whole genome shotgun (WGS) entry which is preliminary data.</text>
</comment>
<feature type="binding site" evidence="7 8">
    <location>
        <position position="122"/>
    </location>
    <ligand>
        <name>S-adenosyl-L-methionine</name>
        <dbReference type="ChEBI" id="CHEBI:59789"/>
    </ligand>
</feature>
<evidence type="ECO:0000256" key="3">
    <source>
        <dbReference type="ARBA" id="ARBA00022603"/>
    </source>
</evidence>
<comment type="subcellular location">
    <subcellularLocation>
        <location evidence="7">Cytoplasm</location>
    </subcellularLocation>
</comment>
<dbReference type="Proteomes" id="UP000247099">
    <property type="component" value="Unassembled WGS sequence"/>
</dbReference>
<dbReference type="RefSeq" id="WP_110131811.1">
    <property type="nucleotide sequence ID" value="NZ_QHJQ01000010.1"/>
</dbReference>
<dbReference type="PANTHER" id="PTHR11727">
    <property type="entry name" value="DIMETHYLADENOSINE TRANSFERASE"/>
    <property type="match status" value="1"/>
</dbReference>
<organism evidence="10 11">
    <name type="scientific">Coraliomargarita sinensis</name>
    <dbReference type="NCBI Taxonomy" id="2174842"/>
    <lineage>
        <taxon>Bacteria</taxon>
        <taxon>Pseudomonadati</taxon>
        <taxon>Verrucomicrobiota</taxon>
        <taxon>Opitutia</taxon>
        <taxon>Puniceicoccales</taxon>
        <taxon>Coraliomargaritaceae</taxon>
        <taxon>Coraliomargarita</taxon>
    </lineage>
</organism>
<feature type="domain" description="Ribosomal RNA adenine methylase transferase N-terminal" evidence="9">
    <location>
        <begin position="33"/>
        <end position="206"/>
    </location>
</feature>
<dbReference type="InterPro" id="IPR020596">
    <property type="entry name" value="rRNA_Ade_Mease_Trfase_CS"/>
</dbReference>
<dbReference type="FunCoup" id="A0A317ZDG9">
    <property type="interactions" value="441"/>
</dbReference>
<keyword evidence="5 7" id="KW-0949">S-adenosyl-L-methionine</keyword>
<dbReference type="EC" id="2.1.1.182" evidence="7"/>
<evidence type="ECO:0000259" key="9">
    <source>
        <dbReference type="SMART" id="SM00650"/>
    </source>
</evidence>
<accession>A0A317ZDG9</accession>
<feature type="binding site" evidence="7 8">
    <location>
        <position position="28"/>
    </location>
    <ligand>
        <name>S-adenosyl-L-methionine</name>
        <dbReference type="ChEBI" id="CHEBI:59789"/>
    </ligand>
</feature>
<reference evidence="10 11" key="1">
    <citation type="submission" date="2018-05" db="EMBL/GenBank/DDBJ databases">
        <title>Coraliomargarita sinensis sp. nov., isolated from a marine solar saltern.</title>
        <authorList>
            <person name="Zhou L.Y."/>
        </authorList>
    </citation>
    <scope>NUCLEOTIDE SEQUENCE [LARGE SCALE GENOMIC DNA]</scope>
    <source>
        <strain evidence="10 11">WN38</strain>
    </source>
</reference>
<evidence type="ECO:0000256" key="7">
    <source>
        <dbReference type="HAMAP-Rule" id="MF_00607"/>
    </source>
</evidence>
<evidence type="ECO:0000256" key="5">
    <source>
        <dbReference type="ARBA" id="ARBA00022691"/>
    </source>
</evidence>
<dbReference type="GO" id="GO:0005829">
    <property type="term" value="C:cytosol"/>
    <property type="evidence" value="ECO:0007669"/>
    <property type="project" value="TreeGrafter"/>
</dbReference>
<evidence type="ECO:0000256" key="6">
    <source>
        <dbReference type="ARBA" id="ARBA00022884"/>
    </source>
</evidence>
<keyword evidence="11" id="KW-1185">Reference proteome</keyword>
<sequence length="276" mass="30170">MPLSPSQTKELLSKLGHQPNKKLGQNFLIDGNIVRKSVELAGLQKGDAVVEVGPGLGTLSQAILASGSKLWAVERDPALSAYLRESLLPGSPQFHLTEGDCLDFPLAGLPSAQSDDFKIVANLPYAVSTPWMEAVLSGPLPECMVLMLQKEAADRYAAQHGSKNFGAISIFLQSAYTIRGKHPVSAACFCPAPKVDSALLWLERKPNAVRFSEAARQCVRRIFTQRRKQLGALCRKEAEPEAKFWFAQLLEQGVSDNVRPEEVPLEHWQALAKALS</sequence>
<dbReference type="InterPro" id="IPR029063">
    <property type="entry name" value="SAM-dependent_MTases_sf"/>
</dbReference>
<dbReference type="Gene3D" id="1.10.8.100">
    <property type="entry name" value="Ribosomal RNA adenine dimethylase-like, domain 2"/>
    <property type="match status" value="1"/>
</dbReference>
<evidence type="ECO:0000256" key="1">
    <source>
        <dbReference type="ARBA" id="ARBA00022490"/>
    </source>
</evidence>
<dbReference type="InterPro" id="IPR001737">
    <property type="entry name" value="KsgA/Erm"/>
</dbReference>
<dbReference type="PROSITE" id="PS01131">
    <property type="entry name" value="RRNA_A_DIMETH"/>
    <property type="match status" value="1"/>
</dbReference>
<evidence type="ECO:0000256" key="4">
    <source>
        <dbReference type="ARBA" id="ARBA00022679"/>
    </source>
</evidence>
<proteinExistence type="inferred from homology"/>
<dbReference type="NCBIfam" id="TIGR00755">
    <property type="entry name" value="ksgA"/>
    <property type="match status" value="1"/>
</dbReference>
<evidence type="ECO:0000313" key="11">
    <source>
        <dbReference type="Proteomes" id="UP000247099"/>
    </source>
</evidence>
<evidence type="ECO:0000256" key="2">
    <source>
        <dbReference type="ARBA" id="ARBA00022552"/>
    </source>
</evidence>
<gene>
    <name evidence="7 10" type="primary">rsmA</name>
    <name evidence="7" type="synonym">ksgA</name>
    <name evidence="10" type="ORF">DDZ13_12585</name>
</gene>
<dbReference type="InterPro" id="IPR020598">
    <property type="entry name" value="rRNA_Ade_methylase_Trfase_N"/>
</dbReference>
<comment type="function">
    <text evidence="7">Specifically dimethylates two adjacent adenosines (A1518 and A1519) in the loop of a conserved hairpin near the 3'-end of 16S rRNA in the 30S particle. May play a critical role in biogenesis of 30S subunits.</text>
</comment>
<dbReference type="EMBL" id="QHJQ01000010">
    <property type="protein sequence ID" value="PXA03256.1"/>
    <property type="molecule type" value="Genomic_DNA"/>
</dbReference>
<comment type="similarity">
    <text evidence="7">Belongs to the class I-like SAM-binding methyltransferase superfamily. rRNA adenine N(6)-methyltransferase family. RsmA subfamily.</text>
</comment>
<evidence type="ECO:0000313" key="10">
    <source>
        <dbReference type="EMBL" id="PXA03256.1"/>
    </source>
</evidence>
<keyword evidence="6 7" id="KW-0694">RNA-binding</keyword>
<dbReference type="GO" id="GO:0052908">
    <property type="term" value="F:16S rRNA (adenine(1518)-N(6)/adenine(1519)-N(6))-dimethyltransferase activity"/>
    <property type="evidence" value="ECO:0007669"/>
    <property type="project" value="UniProtKB-EC"/>
</dbReference>
<keyword evidence="4 7" id="KW-0808">Transferase</keyword>
<dbReference type="InterPro" id="IPR011530">
    <property type="entry name" value="rRNA_adenine_dimethylase"/>
</dbReference>
<dbReference type="Pfam" id="PF00398">
    <property type="entry name" value="RrnaAD"/>
    <property type="match status" value="1"/>
</dbReference>
<feature type="binding site" evidence="7 8">
    <location>
        <position position="74"/>
    </location>
    <ligand>
        <name>S-adenosyl-L-methionine</name>
        <dbReference type="ChEBI" id="CHEBI:59789"/>
    </ligand>
</feature>
<dbReference type="HAMAP" id="MF_00607">
    <property type="entry name" value="16SrRNA_methyltr_A"/>
    <property type="match status" value="1"/>
</dbReference>
<dbReference type="AlphaFoldDB" id="A0A317ZDG9"/>
<dbReference type="InterPro" id="IPR023165">
    <property type="entry name" value="rRNA_Ade_diMease-like_C"/>
</dbReference>
<dbReference type="PANTHER" id="PTHR11727:SF7">
    <property type="entry name" value="DIMETHYLADENOSINE TRANSFERASE-RELATED"/>
    <property type="match status" value="1"/>
</dbReference>
<dbReference type="PROSITE" id="PS51689">
    <property type="entry name" value="SAM_RNA_A_N6_MT"/>
    <property type="match status" value="1"/>
</dbReference>
<feature type="binding site" evidence="7 8">
    <location>
        <position position="53"/>
    </location>
    <ligand>
        <name>S-adenosyl-L-methionine</name>
        <dbReference type="ChEBI" id="CHEBI:59789"/>
    </ligand>
</feature>
<protein>
    <recommendedName>
        <fullName evidence="7">Ribosomal RNA small subunit methyltransferase A</fullName>
        <ecNumber evidence="7">2.1.1.182</ecNumber>
    </recommendedName>
    <alternativeName>
        <fullName evidence="7">16S rRNA (adenine(1518)-N(6)/adenine(1519)-N(6))-dimethyltransferase</fullName>
    </alternativeName>
    <alternativeName>
        <fullName evidence="7">16S rRNA dimethyladenosine transferase</fullName>
    </alternativeName>
    <alternativeName>
        <fullName evidence="7">16S rRNA dimethylase</fullName>
    </alternativeName>
    <alternativeName>
        <fullName evidence="7">S-adenosylmethionine-6-N', N'-adenosyl(rRNA) dimethyltransferase</fullName>
    </alternativeName>
</protein>